<gene>
    <name evidence="7" type="ORF">BO80DRAFT_387399</name>
</gene>
<evidence type="ECO:0000259" key="6">
    <source>
        <dbReference type="Pfam" id="PF01284"/>
    </source>
</evidence>
<reference evidence="7 8" key="1">
    <citation type="submission" date="2018-02" db="EMBL/GenBank/DDBJ databases">
        <title>The genomes of Aspergillus section Nigri reveals drivers in fungal speciation.</title>
        <authorList>
            <consortium name="DOE Joint Genome Institute"/>
            <person name="Vesth T.C."/>
            <person name="Nybo J."/>
            <person name="Theobald S."/>
            <person name="Brandl J."/>
            <person name="Frisvad J.C."/>
            <person name="Nielsen K.F."/>
            <person name="Lyhne E.K."/>
            <person name="Kogle M.E."/>
            <person name="Kuo A."/>
            <person name="Riley R."/>
            <person name="Clum A."/>
            <person name="Nolan M."/>
            <person name="Lipzen A."/>
            <person name="Salamov A."/>
            <person name="Henrissat B."/>
            <person name="Wiebenga A."/>
            <person name="De vries R.P."/>
            <person name="Grigoriev I.V."/>
            <person name="Mortensen U.H."/>
            <person name="Andersen M.R."/>
            <person name="Baker S.E."/>
        </authorList>
    </citation>
    <scope>NUCLEOTIDE SEQUENCE [LARGE SCALE GENOMIC DNA]</scope>
    <source>
        <strain evidence="7 8">CBS 121593</strain>
    </source>
</reference>
<dbReference type="STRING" id="1448316.A0A395GSW4"/>
<evidence type="ECO:0000256" key="1">
    <source>
        <dbReference type="ARBA" id="ARBA00004141"/>
    </source>
</evidence>
<keyword evidence="8" id="KW-1185">Reference proteome</keyword>
<evidence type="ECO:0000313" key="7">
    <source>
        <dbReference type="EMBL" id="RAK98506.1"/>
    </source>
</evidence>
<dbReference type="Proteomes" id="UP000249402">
    <property type="component" value="Unassembled WGS sequence"/>
</dbReference>
<dbReference type="InterPro" id="IPR008253">
    <property type="entry name" value="Marvel"/>
</dbReference>
<name>A0A395GSW4_9EURO</name>
<accession>A0A395GSW4</accession>
<evidence type="ECO:0000256" key="3">
    <source>
        <dbReference type="ARBA" id="ARBA00022989"/>
    </source>
</evidence>
<dbReference type="AlphaFoldDB" id="A0A395GSW4"/>
<dbReference type="PANTHER" id="PTHR28165:SF2">
    <property type="entry name" value="MARVEL DOMAIN-CONTAINING PROTEIN"/>
    <property type="match status" value="1"/>
</dbReference>
<dbReference type="EMBL" id="KZ824453">
    <property type="protein sequence ID" value="RAK98506.1"/>
    <property type="molecule type" value="Genomic_DNA"/>
</dbReference>
<protein>
    <recommendedName>
        <fullName evidence="6">MARVEL domain-containing protein</fullName>
    </recommendedName>
</protein>
<dbReference type="PANTHER" id="PTHR28165">
    <property type="entry name" value="NON-CLASSICAL EXPORT PROTEIN 2-RELATED"/>
    <property type="match status" value="1"/>
</dbReference>
<dbReference type="VEuPathDB" id="FungiDB:BO80DRAFT_387399"/>
<dbReference type="Pfam" id="PF01284">
    <property type="entry name" value="MARVEL"/>
    <property type="match status" value="1"/>
</dbReference>
<organism evidence="7 8">
    <name type="scientific">Aspergillus ibericus CBS 121593</name>
    <dbReference type="NCBI Taxonomy" id="1448316"/>
    <lineage>
        <taxon>Eukaryota</taxon>
        <taxon>Fungi</taxon>
        <taxon>Dikarya</taxon>
        <taxon>Ascomycota</taxon>
        <taxon>Pezizomycotina</taxon>
        <taxon>Eurotiomycetes</taxon>
        <taxon>Eurotiomycetidae</taxon>
        <taxon>Eurotiales</taxon>
        <taxon>Aspergillaceae</taxon>
        <taxon>Aspergillus</taxon>
        <taxon>Aspergillus subgen. Circumdati</taxon>
    </lineage>
</organism>
<feature type="transmembrane region" description="Helical" evidence="5">
    <location>
        <begin position="6"/>
        <end position="28"/>
    </location>
</feature>
<dbReference type="GO" id="GO:0072659">
    <property type="term" value="P:protein localization to plasma membrane"/>
    <property type="evidence" value="ECO:0007669"/>
    <property type="project" value="TreeGrafter"/>
</dbReference>
<feature type="domain" description="MARVEL" evidence="6">
    <location>
        <begin position="6"/>
        <end position="155"/>
    </location>
</feature>
<proteinExistence type="predicted"/>
<dbReference type="InterPro" id="IPR052649">
    <property type="entry name" value="NCE102-like"/>
</dbReference>
<evidence type="ECO:0000313" key="8">
    <source>
        <dbReference type="Proteomes" id="UP000249402"/>
    </source>
</evidence>
<sequence>MNPLIIAILRAFQLVFSVVVLGISISLAKGQHINSVPGATGYAAFTGGLGTLASLIGAAAIFIESFQTFLSWAIDGLASLAFVTGGIIYAVYLRNTNCSNQLTSCTNSIINGGSFRDGKKTICWYSGGKLNSRCTSAKADMVFMFLGFAVCAAVCGMVFLRRRKGGYV</sequence>
<evidence type="ECO:0000256" key="4">
    <source>
        <dbReference type="ARBA" id="ARBA00023136"/>
    </source>
</evidence>
<keyword evidence="4 5" id="KW-0472">Membrane</keyword>
<evidence type="ECO:0000256" key="5">
    <source>
        <dbReference type="SAM" id="Phobius"/>
    </source>
</evidence>
<keyword evidence="3 5" id="KW-1133">Transmembrane helix</keyword>
<keyword evidence="2 5" id="KW-0812">Transmembrane</keyword>
<dbReference type="OrthoDB" id="2017497at2759"/>
<feature type="transmembrane region" description="Helical" evidence="5">
    <location>
        <begin position="69"/>
        <end position="92"/>
    </location>
</feature>
<feature type="transmembrane region" description="Helical" evidence="5">
    <location>
        <begin position="40"/>
        <end position="63"/>
    </location>
</feature>
<dbReference type="GO" id="GO:0032126">
    <property type="term" value="C:eisosome"/>
    <property type="evidence" value="ECO:0007669"/>
    <property type="project" value="TreeGrafter"/>
</dbReference>
<dbReference type="GO" id="GO:0005886">
    <property type="term" value="C:plasma membrane"/>
    <property type="evidence" value="ECO:0007669"/>
    <property type="project" value="TreeGrafter"/>
</dbReference>
<dbReference type="GeneID" id="37221919"/>
<feature type="transmembrane region" description="Helical" evidence="5">
    <location>
        <begin position="141"/>
        <end position="160"/>
    </location>
</feature>
<comment type="subcellular location">
    <subcellularLocation>
        <location evidence="1">Membrane</location>
        <topology evidence="1">Multi-pass membrane protein</topology>
    </subcellularLocation>
</comment>
<dbReference type="GO" id="GO:0070941">
    <property type="term" value="P:eisosome assembly"/>
    <property type="evidence" value="ECO:0007669"/>
    <property type="project" value="TreeGrafter"/>
</dbReference>
<evidence type="ECO:0000256" key="2">
    <source>
        <dbReference type="ARBA" id="ARBA00022692"/>
    </source>
</evidence>
<dbReference type="RefSeq" id="XP_025572834.1">
    <property type="nucleotide sequence ID" value="XM_025717054.1"/>
</dbReference>